<organism evidence="1 2">
    <name type="scientific">Coniosporium uncinatum</name>
    <dbReference type="NCBI Taxonomy" id="93489"/>
    <lineage>
        <taxon>Eukaryota</taxon>
        <taxon>Fungi</taxon>
        <taxon>Dikarya</taxon>
        <taxon>Ascomycota</taxon>
        <taxon>Pezizomycotina</taxon>
        <taxon>Dothideomycetes</taxon>
        <taxon>Dothideomycetes incertae sedis</taxon>
        <taxon>Coniosporium</taxon>
    </lineage>
</organism>
<dbReference type="Proteomes" id="UP001186974">
    <property type="component" value="Unassembled WGS sequence"/>
</dbReference>
<protein>
    <submittedName>
        <fullName evidence="1">Uncharacterized protein</fullName>
    </submittedName>
</protein>
<dbReference type="EMBL" id="JAWDJW010004625">
    <property type="protein sequence ID" value="KAK3073421.1"/>
    <property type="molecule type" value="Genomic_DNA"/>
</dbReference>
<comment type="caution">
    <text evidence="1">The sequence shown here is derived from an EMBL/GenBank/DDBJ whole genome shotgun (WGS) entry which is preliminary data.</text>
</comment>
<evidence type="ECO:0000313" key="2">
    <source>
        <dbReference type="Proteomes" id="UP001186974"/>
    </source>
</evidence>
<gene>
    <name evidence="1" type="ORF">LTS18_014443</name>
</gene>
<proteinExistence type="predicted"/>
<evidence type="ECO:0000313" key="1">
    <source>
        <dbReference type="EMBL" id="KAK3073421.1"/>
    </source>
</evidence>
<sequence length="363" mass="41396">MSGPTMGEKRVFGEKFMRGIRDSWYDYQTCMNMLADVLMYMDRVYCQDQRRPSIFVTAMGLFKDYILFAKSSDQQDSPTLLDVLTSIILEQVAMDRAGDEIDKHLIKSCVYMLEGLYNDPDMETDEHKLYNAAFEETFLRASREFYRAEGINAIQVSDAGSYAAHTMRRINEEMDRCRSTLAESTSSKIVKVVEDELISDRMKDLIESETGVRSMVDNDRLDDLGRIFDLNRRVDAQKTELRKAIQGIISDMGNEVNKAASMTSMAPPAPVDQGEKEKGPTVNQQTVAAIKWVEDVLHLKDKFDKIWRVSFQSDQTLQTAQTQSFASFINSTTFTRSSEYISLFIDDNMKRGIKGKTESETDA</sequence>
<accession>A0ACC3DH98</accession>
<keyword evidence="2" id="KW-1185">Reference proteome</keyword>
<feature type="non-terminal residue" evidence="1">
    <location>
        <position position="363"/>
    </location>
</feature>
<name>A0ACC3DH98_9PEZI</name>
<reference evidence="1" key="1">
    <citation type="submission" date="2024-09" db="EMBL/GenBank/DDBJ databases">
        <title>Black Yeasts Isolated from many extreme environments.</title>
        <authorList>
            <person name="Coleine C."/>
            <person name="Stajich J.E."/>
            <person name="Selbmann L."/>
        </authorList>
    </citation>
    <scope>NUCLEOTIDE SEQUENCE</scope>
    <source>
        <strain evidence="1">CCFEE 5737</strain>
    </source>
</reference>